<dbReference type="AlphaFoldDB" id="A0A3S5F3N0"/>
<accession>A0A3S5F3N0</accession>
<feature type="signal peptide" evidence="1">
    <location>
        <begin position="1"/>
        <end position="19"/>
    </location>
</feature>
<organism evidence="2 3">
    <name type="scientific">Mannheimia haemolytica</name>
    <name type="common">Pasteurella haemolytica</name>
    <dbReference type="NCBI Taxonomy" id="75985"/>
    <lineage>
        <taxon>Bacteria</taxon>
        <taxon>Pseudomonadati</taxon>
        <taxon>Pseudomonadota</taxon>
        <taxon>Gammaproteobacteria</taxon>
        <taxon>Pasteurellales</taxon>
        <taxon>Pasteurellaceae</taxon>
        <taxon>Mannheimia</taxon>
    </lineage>
</organism>
<dbReference type="Proteomes" id="UP000271188">
    <property type="component" value="Chromosome"/>
</dbReference>
<dbReference type="EMBL" id="LR134495">
    <property type="protein sequence ID" value="VEI77979.1"/>
    <property type="molecule type" value="Genomic_DNA"/>
</dbReference>
<evidence type="ECO:0000256" key="1">
    <source>
        <dbReference type="SAM" id="SignalP"/>
    </source>
</evidence>
<evidence type="ECO:0000313" key="3">
    <source>
        <dbReference type="Proteomes" id="UP000271188"/>
    </source>
</evidence>
<evidence type="ECO:0000313" key="2">
    <source>
        <dbReference type="EMBL" id="VEI77979.1"/>
    </source>
</evidence>
<dbReference type="RefSeq" id="WP_126302377.1">
    <property type="nucleotide sequence ID" value="NZ_LR134495.1"/>
</dbReference>
<protein>
    <submittedName>
        <fullName evidence="2">Uncharacterized protein</fullName>
    </submittedName>
</protein>
<sequence length="153" mass="17235">MKKLLFPLVAMTIATNVLAESNLDQAKLDTLTKIYHKSGINNPYGHLEKYVTPDFKKVIAKAKKHDKSEEDFDSLCLGGYTIYGAGQDWNPSQPKFKVAADKVQMAAFRMKNDKSTKVTLKYSFECKDNQCLVSDFITENGYSFKQSIAQCAM</sequence>
<name>A0A3S5F3N0_MANHA</name>
<feature type="chain" id="PRO_5018747076" evidence="1">
    <location>
        <begin position="20"/>
        <end position="153"/>
    </location>
</feature>
<reference evidence="2" key="1">
    <citation type="submission" date="2018-12" db="EMBL/GenBank/DDBJ databases">
        <authorList>
            <consortium name="Pathogen Informatics"/>
        </authorList>
    </citation>
    <scope>NUCLEOTIDE SEQUENCE [LARGE SCALE GENOMIC DNA]</scope>
    <source>
        <strain evidence="2">NCTC10643</strain>
    </source>
</reference>
<proteinExistence type="predicted"/>
<gene>
    <name evidence="2" type="ORF">NCTC10643_01868</name>
</gene>
<keyword evidence="1" id="KW-0732">Signal</keyword>